<protein>
    <recommendedName>
        <fullName evidence="4">BTB domain-containing protein</fullName>
    </recommendedName>
</protein>
<gene>
    <name evidence="2" type="ORF">PsYK624_010820</name>
</gene>
<feature type="compositionally biased region" description="Basic and acidic residues" evidence="1">
    <location>
        <begin position="35"/>
        <end position="44"/>
    </location>
</feature>
<proteinExistence type="predicted"/>
<accession>A0A9P3FZH9</accession>
<comment type="caution">
    <text evidence="2">The sequence shown here is derived from an EMBL/GenBank/DDBJ whole genome shotgun (WGS) entry which is preliminary data.</text>
</comment>
<evidence type="ECO:0000256" key="1">
    <source>
        <dbReference type="SAM" id="MobiDB-lite"/>
    </source>
</evidence>
<organism evidence="2 3">
    <name type="scientific">Phanerochaete sordida</name>
    <dbReference type="NCBI Taxonomy" id="48140"/>
    <lineage>
        <taxon>Eukaryota</taxon>
        <taxon>Fungi</taxon>
        <taxon>Dikarya</taxon>
        <taxon>Basidiomycota</taxon>
        <taxon>Agaricomycotina</taxon>
        <taxon>Agaricomycetes</taxon>
        <taxon>Polyporales</taxon>
        <taxon>Phanerochaetaceae</taxon>
        <taxon>Phanerochaete</taxon>
    </lineage>
</organism>
<dbReference type="OrthoDB" id="3265815at2759"/>
<sequence>MDTPEWLQFVAEPFADGAGASASASAHSLPSPQPHSEKVVHEKTLASLLPSTRPTAETPIPTPPDSNAGSPIEETEEPSVVSVSTTFYPNANLHSSPHDIVLISSDAVFFYVHSVVLLRGSSNRFNSLVSSTEEVEEGTSNKASFGPVVTVPEASSVLNVVLHTLYGMSSLHYSPSNETLLAAVDALARYGADLKKQLAPNTPLFQQILGKSPTAAVEYYAIAGHYDLWELAVAVSPYMLSFPLVDLEDRHVGRMGPFYLKRLFFLHLGRVDALKRLLLPPPQGHPATLDCDFVEQKKLTRAWALASAYLAWDARPDLSTTAMEVALRPLGDHLTCTVCRTSLYERIKVLLVQWALVKRTI</sequence>
<keyword evidence="3" id="KW-1185">Reference proteome</keyword>
<feature type="compositionally biased region" description="Low complexity" evidence="1">
    <location>
        <begin position="18"/>
        <end position="30"/>
    </location>
</feature>
<dbReference type="EMBL" id="BPQB01000001">
    <property type="protein sequence ID" value="GJE85005.1"/>
    <property type="molecule type" value="Genomic_DNA"/>
</dbReference>
<reference evidence="2 3" key="1">
    <citation type="submission" date="2021-08" db="EMBL/GenBank/DDBJ databases">
        <title>Draft Genome Sequence of Phanerochaete sordida strain YK-624.</title>
        <authorList>
            <person name="Mori T."/>
            <person name="Dohra H."/>
            <person name="Suzuki T."/>
            <person name="Kawagishi H."/>
            <person name="Hirai H."/>
        </authorList>
    </citation>
    <scope>NUCLEOTIDE SEQUENCE [LARGE SCALE GENOMIC DNA]</scope>
    <source>
        <strain evidence="2 3">YK-624</strain>
    </source>
</reference>
<evidence type="ECO:0000313" key="3">
    <source>
        <dbReference type="Proteomes" id="UP000703269"/>
    </source>
</evidence>
<feature type="region of interest" description="Disordered" evidence="1">
    <location>
        <begin position="18"/>
        <end position="78"/>
    </location>
</feature>
<name>A0A9P3FZH9_9APHY</name>
<evidence type="ECO:0000313" key="2">
    <source>
        <dbReference type="EMBL" id="GJE85005.1"/>
    </source>
</evidence>
<dbReference type="AlphaFoldDB" id="A0A9P3FZH9"/>
<evidence type="ECO:0008006" key="4">
    <source>
        <dbReference type="Google" id="ProtNLM"/>
    </source>
</evidence>
<dbReference type="Proteomes" id="UP000703269">
    <property type="component" value="Unassembled WGS sequence"/>
</dbReference>